<gene>
    <name evidence="1" type="ORF">Q8A70_09605</name>
</gene>
<organism evidence="1 2">
    <name type="scientific">Dongia sedimenti</name>
    <dbReference type="NCBI Taxonomy" id="3064282"/>
    <lineage>
        <taxon>Bacteria</taxon>
        <taxon>Pseudomonadati</taxon>
        <taxon>Pseudomonadota</taxon>
        <taxon>Alphaproteobacteria</taxon>
        <taxon>Rhodospirillales</taxon>
        <taxon>Dongiaceae</taxon>
        <taxon>Dongia</taxon>
    </lineage>
</organism>
<evidence type="ECO:0000313" key="1">
    <source>
        <dbReference type="EMBL" id="MDQ7247922.1"/>
    </source>
</evidence>
<sequence length="195" mass="22304">MACRASNIVRMGPAAEKVRDDFLHWQCRIRQMAMRDGAGRPSPGMRPAVHTEDGAELHPGIMIVIHKSEPEHTTSLFRHQVLKTQDPVERWEKAIEHMAAGYFQKSAEFDERLTALFGPAAPISDAMLNHGRVQLNFAEYGQRFQLPVSVLELPEHHPLYQSTYWHNRLFNPNMPAGVRVLCFEPDWRRAQVEAA</sequence>
<name>A0ABU0YJM9_9PROT</name>
<dbReference type="Proteomes" id="UP001230156">
    <property type="component" value="Unassembled WGS sequence"/>
</dbReference>
<dbReference type="RefSeq" id="WP_379955366.1">
    <property type="nucleotide sequence ID" value="NZ_JAUYVI010000003.1"/>
</dbReference>
<reference evidence="2" key="1">
    <citation type="submission" date="2023-08" db="EMBL/GenBank/DDBJ databases">
        <title>Rhodospirillaceae gen. nov., a novel taxon isolated from the Yangtze River Yuezi River estuary sludge.</title>
        <authorList>
            <person name="Ruan L."/>
        </authorList>
    </citation>
    <scope>NUCLEOTIDE SEQUENCE [LARGE SCALE GENOMIC DNA]</scope>
    <source>
        <strain evidence="2">R-7</strain>
    </source>
</reference>
<comment type="caution">
    <text evidence="1">The sequence shown here is derived from an EMBL/GenBank/DDBJ whole genome shotgun (WGS) entry which is preliminary data.</text>
</comment>
<evidence type="ECO:0000313" key="2">
    <source>
        <dbReference type="Proteomes" id="UP001230156"/>
    </source>
</evidence>
<keyword evidence="2" id="KW-1185">Reference proteome</keyword>
<dbReference type="EMBL" id="JAUYVI010000003">
    <property type="protein sequence ID" value="MDQ7247922.1"/>
    <property type="molecule type" value="Genomic_DNA"/>
</dbReference>
<proteinExistence type="predicted"/>
<accession>A0ABU0YJM9</accession>
<protein>
    <submittedName>
        <fullName evidence="1">Uncharacterized protein</fullName>
    </submittedName>
</protein>